<gene>
    <name evidence="1" type="ORF">BT96DRAFT_1018692</name>
</gene>
<dbReference type="EMBL" id="ML769454">
    <property type="protein sequence ID" value="KAE9400692.1"/>
    <property type="molecule type" value="Genomic_DNA"/>
</dbReference>
<keyword evidence="2" id="KW-1185">Reference proteome</keyword>
<evidence type="ECO:0000313" key="2">
    <source>
        <dbReference type="Proteomes" id="UP000799118"/>
    </source>
</evidence>
<proteinExistence type="predicted"/>
<sequence length="160" mass="17417">MPTIQVRNDSSSPIKAGFYILGMKHPSRHTNSLAPGDTHDFGDFPSFLPQSFEVRHEHGQGFNDHETLEDLAKMAAAGAAGTAAVVMGTTGVYKIYNPRISLQPACCGKLRMLVSGAECGKEKPDSVKRVGITVWFHPMELTIRDGPGGRIEVWDGDHQL</sequence>
<dbReference type="OrthoDB" id="3038134at2759"/>
<organism evidence="1 2">
    <name type="scientific">Gymnopus androsaceus JB14</name>
    <dbReference type="NCBI Taxonomy" id="1447944"/>
    <lineage>
        <taxon>Eukaryota</taxon>
        <taxon>Fungi</taxon>
        <taxon>Dikarya</taxon>
        <taxon>Basidiomycota</taxon>
        <taxon>Agaricomycotina</taxon>
        <taxon>Agaricomycetes</taxon>
        <taxon>Agaricomycetidae</taxon>
        <taxon>Agaricales</taxon>
        <taxon>Marasmiineae</taxon>
        <taxon>Omphalotaceae</taxon>
        <taxon>Gymnopus</taxon>
    </lineage>
</organism>
<dbReference type="Proteomes" id="UP000799118">
    <property type="component" value="Unassembled WGS sequence"/>
</dbReference>
<dbReference type="AlphaFoldDB" id="A0A6A4HNX8"/>
<evidence type="ECO:0000313" key="1">
    <source>
        <dbReference type="EMBL" id="KAE9400692.1"/>
    </source>
</evidence>
<name>A0A6A4HNX8_9AGAR</name>
<reference evidence="1" key="1">
    <citation type="journal article" date="2019" name="Environ. Microbiol.">
        <title>Fungal ecological strategies reflected in gene transcription - a case study of two litter decomposers.</title>
        <authorList>
            <person name="Barbi F."/>
            <person name="Kohler A."/>
            <person name="Barry K."/>
            <person name="Baskaran P."/>
            <person name="Daum C."/>
            <person name="Fauchery L."/>
            <person name="Ihrmark K."/>
            <person name="Kuo A."/>
            <person name="LaButti K."/>
            <person name="Lipzen A."/>
            <person name="Morin E."/>
            <person name="Grigoriev I.V."/>
            <person name="Henrissat B."/>
            <person name="Lindahl B."/>
            <person name="Martin F."/>
        </authorList>
    </citation>
    <scope>NUCLEOTIDE SEQUENCE</scope>
    <source>
        <strain evidence="1">JB14</strain>
    </source>
</reference>
<accession>A0A6A4HNX8</accession>
<protein>
    <submittedName>
        <fullName evidence="1">Uncharacterized protein</fullName>
    </submittedName>
</protein>